<sequence length="201" mass="21442">MQGQSSVLLWSEVFGEVALELGGCGKCTHEPCSNPLVLTENAEKYNFFQKELYSSRGGAPLTSARLPQLSPAGSLRESGRRRNLSRTAPSDRRAGAAPLTRSFLPGSGRSGSPARGGLRPRLLKTFAAPLAQSDHAERSHRISLGPAGQAHPRPPSCRSGQSGRSEGTGSEILNRSPRPAPQGSEGREEVWNGVFHPARPL</sequence>
<feature type="region of interest" description="Disordered" evidence="1">
    <location>
        <begin position="59"/>
        <end position="118"/>
    </location>
</feature>
<organism evidence="2 3">
    <name type="scientific">Pleurodeles waltl</name>
    <name type="common">Iberian ribbed newt</name>
    <dbReference type="NCBI Taxonomy" id="8319"/>
    <lineage>
        <taxon>Eukaryota</taxon>
        <taxon>Metazoa</taxon>
        <taxon>Chordata</taxon>
        <taxon>Craniata</taxon>
        <taxon>Vertebrata</taxon>
        <taxon>Euteleostomi</taxon>
        <taxon>Amphibia</taxon>
        <taxon>Batrachia</taxon>
        <taxon>Caudata</taxon>
        <taxon>Salamandroidea</taxon>
        <taxon>Salamandridae</taxon>
        <taxon>Pleurodelinae</taxon>
        <taxon>Pleurodeles</taxon>
    </lineage>
</organism>
<protein>
    <submittedName>
        <fullName evidence="2">Uncharacterized protein</fullName>
    </submittedName>
</protein>
<gene>
    <name evidence="2" type="ORF">NDU88_004868</name>
</gene>
<evidence type="ECO:0000313" key="3">
    <source>
        <dbReference type="Proteomes" id="UP001066276"/>
    </source>
</evidence>
<evidence type="ECO:0000256" key="1">
    <source>
        <dbReference type="SAM" id="MobiDB-lite"/>
    </source>
</evidence>
<comment type="caution">
    <text evidence="2">The sequence shown here is derived from an EMBL/GenBank/DDBJ whole genome shotgun (WGS) entry which is preliminary data.</text>
</comment>
<accession>A0AAV7T9C0</accession>
<name>A0AAV7T9C0_PLEWA</name>
<proteinExistence type="predicted"/>
<dbReference type="AlphaFoldDB" id="A0AAV7T9C0"/>
<keyword evidence="3" id="KW-1185">Reference proteome</keyword>
<feature type="compositionally biased region" description="Low complexity" evidence="1">
    <location>
        <begin position="104"/>
        <end position="118"/>
    </location>
</feature>
<feature type="region of interest" description="Disordered" evidence="1">
    <location>
        <begin position="144"/>
        <end position="201"/>
    </location>
</feature>
<evidence type="ECO:0000313" key="2">
    <source>
        <dbReference type="EMBL" id="KAJ1173026.1"/>
    </source>
</evidence>
<reference evidence="2" key="1">
    <citation type="journal article" date="2022" name="bioRxiv">
        <title>Sequencing and chromosome-scale assembly of the giantPleurodeles waltlgenome.</title>
        <authorList>
            <person name="Brown T."/>
            <person name="Elewa A."/>
            <person name="Iarovenko S."/>
            <person name="Subramanian E."/>
            <person name="Araus A.J."/>
            <person name="Petzold A."/>
            <person name="Susuki M."/>
            <person name="Suzuki K.-i.T."/>
            <person name="Hayashi T."/>
            <person name="Toyoda A."/>
            <person name="Oliveira C."/>
            <person name="Osipova E."/>
            <person name="Leigh N.D."/>
            <person name="Simon A."/>
            <person name="Yun M.H."/>
        </authorList>
    </citation>
    <scope>NUCLEOTIDE SEQUENCE</scope>
    <source>
        <strain evidence="2">20211129_DDA</strain>
        <tissue evidence="2">Liver</tissue>
    </source>
</reference>
<dbReference type="Proteomes" id="UP001066276">
    <property type="component" value="Chromosome 4_1"/>
</dbReference>
<dbReference type="EMBL" id="JANPWB010000007">
    <property type="protein sequence ID" value="KAJ1173026.1"/>
    <property type="molecule type" value="Genomic_DNA"/>
</dbReference>
<feature type="compositionally biased region" description="Polar residues" evidence="1">
    <location>
        <begin position="158"/>
        <end position="173"/>
    </location>
</feature>